<dbReference type="Proteomes" id="UP001152797">
    <property type="component" value="Unassembled WGS sequence"/>
</dbReference>
<dbReference type="AlphaFoldDB" id="A0A9P1GAR1"/>
<reference evidence="1" key="1">
    <citation type="submission" date="2022-10" db="EMBL/GenBank/DDBJ databases">
        <authorList>
            <person name="Chen Y."/>
            <person name="Dougan E. K."/>
            <person name="Chan C."/>
            <person name="Rhodes N."/>
            <person name="Thang M."/>
        </authorList>
    </citation>
    <scope>NUCLEOTIDE SEQUENCE</scope>
</reference>
<dbReference type="EMBL" id="CAMXCT020003268">
    <property type="protein sequence ID" value="CAL1156822.1"/>
    <property type="molecule type" value="Genomic_DNA"/>
</dbReference>
<proteinExistence type="predicted"/>
<comment type="caution">
    <text evidence="1">The sequence shown here is derived from an EMBL/GenBank/DDBJ whole genome shotgun (WGS) entry which is preliminary data.</text>
</comment>
<accession>A0A9P1GAR1</accession>
<dbReference type="OrthoDB" id="421225at2759"/>
<dbReference type="EMBL" id="CAMXCT010003268">
    <property type="protein sequence ID" value="CAI4003447.1"/>
    <property type="molecule type" value="Genomic_DNA"/>
</dbReference>
<organism evidence="1">
    <name type="scientific">Cladocopium goreaui</name>
    <dbReference type="NCBI Taxonomy" id="2562237"/>
    <lineage>
        <taxon>Eukaryota</taxon>
        <taxon>Sar</taxon>
        <taxon>Alveolata</taxon>
        <taxon>Dinophyceae</taxon>
        <taxon>Suessiales</taxon>
        <taxon>Symbiodiniaceae</taxon>
        <taxon>Cladocopium</taxon>
    </lineage>
</organism>
<gene>
    <name evidence="1" type="ORF">C1SCF055_LOCUS29317</name>
</gene>
<protein>
    <submittedName>
        <fullName evidence="1">Uncharacterized protein</fullName>
    </submittedName>
</protein>
<keyword evidence="3" id="KW-1185">Reference proteome</keyword>
<evidence type="ECO:0000313" key="3">
    <source>
        <dbReference type="Proteomes" id="UP001152797"/>
    </source>
</evidence>
<evidence type="ECO:0000313" key="2">
    <source>
        <dbReference type="EMBL" id="CAL1156822.1"/>
    </source>
</evidence>
<reference evidence="2" key="2">
    <citation type="submission" date="2024-04" db="EMBL/GenBank/DDBJ databases">
        <authorList>
            <person name="Chen Y."/>
            <person name="Shah S."/>
            <person name="Dougan E. K."/>
            <person name="Thang M."/>
            <person name="Chan C."/>
        </authorList>
    </citation>
    <scope>NUCLEOTIDE SEQUENCE [LARGE SCALE GENOMIC DNA]</scope>
</reference>
<sequence>MTGDDPIAGGTRPDSGAQWDFSNRVFCAYNSGTGVFEISLSQADVGGLTVPSTRVSPSAPTGSNDGMNCITVDAPFTTTTSTTTKSGGAAGDPHISTLDGRHYTLMRQGNFKLWGFRGPEFQTPHQLKASANWQLLVHYSGAASFMKGLLLLDKSSAPHQALQMTSEDCTWRRTVQNPLKQTPAWSVWSLDPAEESVERVTLMSLTDEIHKQPVHPTNSAKRVSYLKLSLHTEEGVVTVADLKVICRVGHQVNTRVNMHRLSDMQFVEGQIAPGRQPRQGDEEQHFTETWAELGGSQHAALYLYQSDVTPGAMLASTSCAEEETFKASKVCAKHFSHLNIPETHDAFQDCVFDACRGDAEEVADLAAEMLID</sequence>
<name>A0A9P1GAR1_9DINO</name>
<dbReference type="EMBL" id="CAMXCT030003268">
    <property type="protein sequence ID" value="CAL4790759.1"/>
    <property type="molecule type" value="Genomic_DNA"/>
</dbReference>
<evidence type="ECO:0000313" key="1">
    <source>
        <dbReference type="EMBL" id="CAI4003447.1"/>
    </source>
</evidence>